<accession>A0ABY3FZK6</accession>
<protein>
    <submittedName>
        <fullName evidence="1">Uncharacterized protein</fullName>
    </submittedName>
</protein>
<keyword evidence="2" id="KW-1185">Reference proteome</keyword>
<organism evidence="1 2">
    <name type="scientific">Bacillus paralicheniformis</name>
    <dbReference type="NCBI Taxonomy" id="1648923"/>
    <lineage>
        <taxon>Bacteria</taxon>
        <taxon>Bacillati</taxon>
        <taxon>Bacillota</taxon>
        <taxon>Bacilli</taxon>
        <taxon>Bacillales</taxon>
        <taxon>Bacillaceae</taxon>
        <taxon>Bacillus</taxon>
    </lineage>
</organism>
<dbReference type="Proteomes" id="UP000429980">
    <property type="component" value="Unassembled WGS sequence"/>
</dbReference>
<name>A0ABY3FZK6_9BACI</name>
<sequence>MPGMMNAGTSYLLQTLSVSIGKSNMQELQPLTEKQIGSLVY</sequence>
<gene>
    <name evidence="1" type="ORF">CHCC15381_3948</name>
</gene>
<dbReference type="EMBL" id="NILF01000022">
    <property type="protein sequence ID" value="TWL41779.1"/>
    <property type="molecule type" value="Genomic_DNA"/>
</dbReference>
<comment type="caution">
    <text evidence="1">The sequence shown here is derived from an EMBL/GenBank/DDBJ whole genome shotgun (WGS) entry which is preliminary data.</text>
</comment>
<reference evidence="1 2" key="1">
    <citation type="submission" date="2019-06" db="EMBL/GenBank/DDBJ databases">
        <title>Genome sequence analysis of &gt;100 Bacillus licheniformis strains suggests intrinsic resistance to this species.</title>
        <authorList>
            <person name="Wels M."/>
            <person name="Siezen R.J."/>
            <person name="Johansen E."/>
            <person name="Stuer-Lauridsen B."/>
            <person name="Bjerre K."/>
            <person name="Nielsen B.K.K."/>
        </authorList>
    </citation>
    <scope>NUCLEOTIDE SEQUENCE [LARGE SCALE GENOMIC DNA]</scope>
    <source>
        <strain evidence="1 2">BAC-15381</strain>
    </source>
</reference>
<evidence type="ECO:0000313" key="1">
    <source>
        <dbReference type="EMBL" id="TWL41779.1"/>
    </source>
</evidence>
<proteinExistence type="predicted"/>
<evidence type="ECO:0000313" key="2">
    <source>
        <dbReference type="Proteomes" id="UP000429980"/>
    </source>
</evidence>